<accession>A0A1I0UAI6</accession>
<proteinExistence type="predicted"/>
<evidence type="ECO:0000313" key="1">
    <source>
        <dbReference type="EMBL" id="SFA60837.1"/>
    </source>
</evidence>
<dbReference type="AlphaFoldDB" id="A0A1I0UAI6"/>
<dbReference type="EMBL" id="FOJN01000016">
    <property type="protein sequence ID" value="SFA60837.1"/>
    <property type="molecule type" value="Genomic_DNA"/>
</dbReference>
<sequence>MSGIPQVTKTGPKTFTPAEPILGGQLVEGRSASRVGVAAAGSTRVLGVAVVDGQSPDALVTTPTVVNGRPQLNAAPLATLVSVAYGGIEVPVTFAANANFGDRLVAAANGTVTPAGATPDARTIVGTCTEPGGVVVATNPVGLMRTV</sequence>
<name>A0A1I0UAI6_9NOCA</name>
<dbReference type="Proteomes" id="UP000182054">
    <property type="component" value="Unassembled WGS sequence"/>
</dbReference>
<protein>
    <submittedName>
        <fullName evidence="1">Uncharacterized protein</fullName>
    </submittedName>
</protein>
<dbReference type="GeneID" id="85487301"/>
<gene>
    <name evidence="1" type="ORF">SAMN05444374_11636</name>
</gene>
<dbReference type="OrthoDB" id="4485521at2"/>
<dbReference type="RefSeq" id="WP_068361707.1">
    <property type="nucleotide sequence ID" value="NZ_FOJN01000016.1"/>
</dbReference>
<reference evidence="1 2" key="1">
    <citation type="submission" date="2016-10" db="EMBL/GenBank/DDBJ databases">
        <authorList>
            <person name="de Groot N.N."/>
        </authorList>
    </citation>
    <scope>NUCLEOTIDE SEQUENCE [LARGE SCALE GENOMIC DNA]</scope>
    <source>
        <strain evidence="1 2">DSM 44908</strain>
    </source>
</reference>
<organism evidence="1 2">
    <name type="scientific">Rhodococcoides kroppenstedtii</name>
    <dbReference type="NCBI Taxonomy" id="293050"/>
    <lineage>
        <taxon>Bacteria</taxon>
        <taxon>Bacillati</taxon>
        <taxon>Actinomycetota</taxon>
        <taxon>Actinomycetes</taxon>
        <taxon>Mycobacteriales</taxon>
        <taxon>Nocardiaceae</taxon>
        <taxon>Rhodococcoides</taxon>
    </lineage>
</organism>
<evidence type="ECO:0000313" key="2">
    <source>
        <dbReference type="Proteomes" id="UP000182054"/>
    </source>
</evidence>